<dbReference type="InterPro" id="IPR004358">
    <property type="entry name" value="Sig_transdc_His_kin-like_C"/>
</dbReference>
<name>A0ABN3Y6C7_9ACTN</name>
<feature type="signal peptide" evidence="11">
    <location>
        <begin position="1"/>
        <end position="18"/>
    </location>
</feature>
<keyword evidence="11" id="KW-0732">Signal</keyword>
<evidence type="ECO:0000256" key="11">
    <source>
        <dbReference type="SAM" id="SignalP"/>
    </source>
</evidence>
<accession>A0ABN3Y6C7</accession>
<evidence type="ECO:0000256" key="6">
    <source>
        <dbReference type="ARBA" id="ARBA00022692"/>
    </source>
</evidence>
<keyword evidence="15" id="KW-1185">Reference proteome</keyword>
<dbReference type="InterPro" id="IPR036097">
    <property type="entry name" value="HisK_dim/P_sf"/>
</dbReference>
<dbReference type="Proteomes" id="UP001499930">
    <property type="component" value="Unassembled WGS sequence"/>
</dbReference>
<evidence type="ECO:0000256" key="5">
    <source>
        <dbReference type="ARBA" id="ARBA00022679"/>
    </source>
</evidence>
<dbReference type="SMART" id="SM00388">
    <property type="entry name" value="HisKA"/>
    <property type="match status" value="1"/>
</dbReference>
<keyword evidence="9" id="KW-0902">Two-component regulatory system</keyword>
<keyword evidence="4" id="KW-0597">Phosphoprotein</keyword>
<dbReference type="InterPro" id="IPR003660">
    <property type="entry name" value="HAMP_dom"/>
</dbReference>
<evidence type="ECO:0000256" key="9">
    <source>
        <dbReference type="ARBA" id="ARBA00023012"/>
    </source>
</evidence>
<dbReference type="Pfam" id="PF02518">
    <property type="entry name" value="HATPase_c"/>
    <property type="match status" value="1"/>
</dbReference>
<evidence type="ECO:0000256" key="1">
    <source>
        <dbReference type="ARBA" id="ARBA00000085"/>
    </source>
</evidence>
<dbReference type="CDD" id="cd00075">
    <property type="entry name" value="HATPase"/>
    <property type="match status" value="1"/>
</dbReference>
<dbReference type="SMART" id="SM00387">
    <property type="entry name" value="HATPase_c"/>
    <property type="match status" value="1"/>
</dbReference>
<evidence type="ECO:0000256" key="10">
    <source>
        <dbReference type="ARBA" id="ARBA00023136"/>
    </source>
</evidence>
<dbReference type="EMBL" id="BAAAWD010000010">
    <property type="protein sequence ID" value="GAA3013533.1"/>
    <property type="molecule type" value="Genomic_DNA"/>
</dbReference>
<comment type="catalytic activity">
    <reaction evidence="1">
        <text>ATP + protein L-histidine = ADP + protein N-phospho-L-histidine.</text>
        <dbReference type="EC" id="2.7.13.3"/>
    </reaction>
</comment>
<dbReference type="Pfam" id="PF00672">
    <property type="entry name" value="HAMP"/>
    <property type="match status" value="1"/>
</dbReference>
<feature type="domain" description="Histidine kinase" evidence="12">
    <location>
        <begin position="230"/>
        <end position="439"/>
    </location>
</feature>
<evidence type="ECO:0000256" key="7">
    <source>
        <dbReference type="ARBA" id="ARBA00022777"/>
    </source>
</evidence>
<dbReference type="Gene3D" id="1.10.287.130">
    <property type="match status" value="1"/>
</dbReference>
<reference evidence="14 15" key="1">
    <citation type="journal article" date="2019" name="Int. J. Syst. Evol. Microbiol.">
        <title>The Global Catalogue of Microorganisms (GCM) 10K type strain sequencing project: providing services to taxonomists for standard genome sequencing and annotation.</title>
        <authorList>
            <consortium name="The Broad Institute Genomics Platform"/>
            <consortium name="The Broad Institute Genome Sequencing Center for Infectious Disease"/>
            <person name="Wu L."/>
            <person name="Ma J."/>
        </authorList>
    </citation>
    <scope>NUCLEOTIDE SEQUENCE [LARGE SCALE GENOMIC DNA]</scope>
    <source>
        <strain evidence="14 15">JCM 3106</strain>
    </source>
</reference>
<dbReference type="PROSITE" id="PS50109">
    <property type="entry name" value="HIS_KIN"/>
    <property type="match status" value="1"/>
</dbReference>
<dbReference type="InterPro" id="IPR003594">
    <property type="entry name" value="HATPase_dom"/>
</dbReference>
<gene>
    <name evidence="14" type="ORF">GCM10017559_40940</name>
</gene>
<evidence type="ECO:0000256" key="4">
    <source>
        <dbReference type="ARBA" id="ARBA00022553"/>
    </source>
</evidence>
<sequence length="449" mass="47471">MAVWCGAVMALVCGGFCALTLMNAHHHVTEDRRGRILATQLGVAPLIPADRRLPAVLPGSGMPILQVVDSRGQVVSASRELAGKARIASFLPPEDNRYADRTVCDAPGLAGTCVIVVALRVPEAGGDWIVYGADHAVPWYTDLRLLAALLAGSALLTGLSALGAYRAVASSLDPVEAICAELAEITATDLGRRVPVPASPDEIQKLARTVNQTLDRLEAAVERERRFAADASHDLRSPITAMRVQVEEALLHPRETDWPAVSAALLADLHRLQAIVTDLLTLARLDADLGGSDGTGDGTDLGELVSSELTHRGHQARITANLAPGVTVTGDPLQLTRLLGNLLDNAERHAAHTVTVSVRGEGPDALLEVSDDGPGIPADQREVVFQRFTRLDSARSKDEGGTGLGLAIARGIAEQHGGTLTVEDSERGARFVARLPLRTAEEAGRRPPP</sequence>
<dbReference type="InterPro" id="IPR050428">
    <property type="entry name" value="TCS_sensor_his_kinase"/>
</dbReference>
<evidence type="ECO:0000256" key="8">
    <source>
        <dbReference type="ARBA" id="ARBA00022989"/>
    </source>
</evidence>
<dbReference type="Gene3D" id="3.30.565.10">
    <property type="entry name" value="Histidine kinase-like ATPase, C-terminal domain"/>
    <property type="match status" value="1"/>
</dbReference>
<evidence type="ECO:0000313" key="14">
    <source>
        <dbReference type="EMBL" id="GAA3013533.1"/>
    </source>
</evidence>
<proteinExistence type="predicted"/>
<organism evidence="14 15">
    <name type="scientific">Streptosporangium longisporum</name>
    <dbReference type="NCBI Taxonomy" id="46187"/>
    <lineage>
        <taxon>Bacteria</taxon>
        <taxon>Bacillati</taxon>
        <taxon>Actinomycetota</taxon>
        <taxon>Actinomycetes</taxon>
        <taxon>Streptosporangiales</taxon>
        <taxon>Streptosporangiaceae</taxon>
        <taxon>Streptosporangium</taxon>
    </lineage>
</organism>
<dbReference type="SMART" id="SM00304">
    <property type="entry name" value="HAMP"/>
    <property type="match status" value="1"/>
</dbReference>
<evidence type="ECO:0000256" key="3">
    <source>
        <dbReference type="ARBA" id="ARBA00012438"/>
    </source>
</evidence>
<dbReference type="PANTHER" id="PTHR45436">
    <property type="entry name" value="SENSOR HISTIDINE KINASE YKOH"/>
    <property type="match status" value="1"/>
</dbReference>
<dbReference type="InterPro" id="IPR005467">
    <property type="entry name" value="His_kinase_dom"/>
</dbReference>
<dbReference type="InterPro" id="IPR036890">
    <property type="entry name" value="HATPase_C_sf"/>
</dbReference>
<dbReference type="SUPFAM" id="SSF55874">
    <property type="entry name" value="ATPase domain of HSP90 chaperone/DNA topoisomerase II/histidine kinase"/>
    <property type="match status" value="1"/>
</dbReference>
<evidence type="ECO:0000256" key="2">
    <source>
        <dbReference type="ARBA" id="ARBA00004236"/>
    </source>
</evidence>
<dbReference type="SUPFAM" id="SSF158472">
    <property type="entry name" value="HAMP domain-like"/>
    <property type="match status" value="1"/>
</dbReference>
<protein>
    <recommendedName>
        <fullName evidence="3">histidine kinase</fullName>
        <ecNumber evidence="3">2.7.13.3</ecNumber>
    </recommendedName>
</protein>
<feature type="domain" description="HAMP" evidence="13">
    <location>
        <begin position="169"/>
        <end position="222"/>
    </location>
</feature>
<keyword evidence="8" id="KW-1133">Transmembrane helix</keyword>
<dbReference type="EC" id="2.7.13.3" evidence="3"/>
<dbReference type="PROSITE" id="PS50885">
    <property type="entry name" value="HAMP"/>
    <property type="match status" value="1"/>
</dbReference>
<evidence type="ECO:0000313" key="15">
    <source>
        <dbReference type="Proteomes" id="UP001499930"/>
    </source>
</evidence>
<comment type="caution">
    <text evidence="14">The sequence shown here is derived from an EMBL/GenBank/DDBJ whole genome shotgun (WGS) entry which is preliminary data.</text>
</comment>
<dbReference type="PANTHER" id="PTHR45436:SF5">
    <property type="entry name" value="SENSOR HISTIDINE KINASE TRCS"/>
    <property type="match status" value="1"/>
</dbReference>
<keyword evidence="5" id="KW-0808">Transferase</keyword>
<evidence type="ECO:0000259" key="13">
    <source>
        <dbReference type="PROSITE" id="PS50885"/>
    </source>
</evidence>
<keyword evidence="6" id="KW-0812">Transmembrane</keyword>
<dbReference type="PRINTS" id="PR00344">
    <property type="entry name" value="BCTRLSENSOR"/>
</dbReference>
<dbReference type="InterPro" id="IPR003661">
    <property type="entry name" value="HisK_dim/P_dom"/>
</dbReference>
<dbReference type="Pfam" id="PF00512">
    <property type="entry name" value="HisKA"/>
    <property type="match status" value="1"/>
</dbReference>
<keyword evidence="10" id="KW-0472">Membrane</keyword>
<comment type="subcellular location">
    <subcellularLocation>
        <location evidence="2">Cell membrane</location>
    </subcellularLocation>
</comment>
<dbReference type="CDD" id="cd06225">
    <property type="entry name" value="HAMP"/>
    <property type="match status" value="1"/>
</dbReference>
<keyword evidence="7" id="KW-0418">Kinase</keyword>
<feature type="chain" id="PRO_5045272336" description="histidine kinase" evidence="11">
    <location>
        <begin position="19"/>
        <end position="449"/>
    </location>
</feature>
<evidence type="ECO:0000259" key="12">
    <source>
        <dbReference type="PROSITE" id="PS50109"/>
    </source>
</evidence>
<dbReference type="CDD" id="cd00082">
    <property type="entry name" value="HisKA"/>
    <property type="match status" value="1"/>
</dbReference>
<dbReference type="SUPFAM" id="SSF47384">
    <property type="entry name" value="Homodimeric domain of signal transducing histidine kinase"/>
    <property type="match status" value="1"/>
</dbReference>